<reference evidence="13 14" key="1">
    <citation type="journal article" date="2018" name="Mol. Biol. Evol.">
        <title>Broad Genomic Sampling Reveals a Smut Pathogenic Ancestry of the Fungal Clade Ustilaginomycotina.</title>
        <authorList>
            <person name="Kijpornyongpan T."/>
            <person name="Mondo S.J."/>
            <person name="Barry K."/>
            <person name="Sandor L."/>
            <person name="Lee J."/>
            <person name="Lipzen A."/>
            <person name="Pangilinan J."/>
            <person name="LaButti K."/>
            <person name="Hainaut M."/>
            <person name="Henrissat B."/>
            <person name="Grigoriev I.V."/>
            <person name="Spatafora J.W."/>
            <person name="Aime M.C."/>
        </authorList>
    </citation>
    <scope>NUCLEOTIDE SEQUENCE [LARGE SCALE GENOMIC DNA]</scope>
    <source>
        <strain evidence="13 14">MCA 3882</strain>
    </source>
</reference>
<keyword evidence="14" id="KW-1185">Reference proteome</keyword>
<evidence type="ECO:0000256" key="6">
    <source>
        <dbReference type="ARBA" id="ARBA00022946"/>
    </source>
</evidence>
<accession>A0A316VGC9</accession>
<dbReference type="Gene3D" id="1.20.1300.10">
    <property type="entry name" value="Fumarate reductase/succinate dehydrogenase, transmembrane subunit"/>
    <property type="match status" value="1"/>
</dbReference>
<dbReference type="FunCoup" id="A0A316VGC9">
    <property type="interactions" value="161"/>
</dbReference>
<evidence type="ECO:0000313" key="14">
    <source>
        <dbReference type="Proteomes" id="UP000245771"/>
    </source>
</evidence>
<dbReference type="EMBL" id="KZ819602">
    <property type="protein sequence ID" value="PWN36642.1"/>
    <property type="molecule type" value="Genomic_DNA"/>
</dbReference>
<evidence type="ECO:0000313" key="13">
    <source>
        <dbReference type="EMBL" id="PWN36642.1"/>
    </source>
</evidence>
<dbReference type="PANTHER" id="PTHR13337">
    <property type="entry name" value="SUCCINATE DEHYDROGENASE"/>
    <property type="match status" value="1"/>
</dbReference>
<feature type="binding site" evidence="10">
    <location>
        <position position="132"/>
    </location>
    <ligand>
        <name>a ubiquinone</name>
        <dbReference type="ChEBI" id="CHEBI:16389"/>
        <note>ligand shared with IP/SDHB</note>
    </ligand>
</feature>
<protein>
    <recommendedName>
        <fullName evidence="12">Succinate dehydrogenase [ubiquinone] cytochrome b small subunit</fullName>
    </recommendedName>
</protein>
<evidence type="ECO:0000256" key="2">
    <source>
        <dbReference type="ARBA" id="ARBA00007294"/>
    </source>
</evidence>
<comment type="similarity">
    <text evidence="2 12">Belongs to the CybS family.</text>
</comment>
<keyword evidence="3" id="KW-0813">Transport</keyword>
<comment type="subcellular location">
    <subcellularLocation>
        <location evidence="1 12">Mitochondrion inner membrane</location>
        <topology evidence="1 12">Multi-pass membrane protein</topology>
    </subcellularLocation>
</comment>
<evidence type="ECO:0000256" key="1">
    <source>
        <dbReference type="ARBA" id="ARBA00004448"/>
    </source>
</evidence>
<evidence type="ECO:0000256" key="12">
    <source>
        <dbReference type="RuleBase" id="RU364031"/>
    </source>
</evidence>
<keyword evidence="4" id="KW-0812">Transmembrane</keyword>
<dbReference type="STRING" id="1280837.A0A316VGC9"/>
<organism evidence="13 14">
    <name type="scientific">Meira miltonrushii</name>
    <dbReference type="NCBI Taxonomy" id="1280837"/>
    <lineage>
        <taxon>Eukaryota</taxon>
        <taxon>Fungi</taxon>
        <taxon>Dikarya</taxon>
        <taxon>Basidiomycota</taxon>
        <taxon>Ustilaginomycotina</taxon>
        <taxon>Exobasidiomycetes</taxon>
        <taxon>Exobasidiales</taxon>
        <taxon>Brachybasidiaceae</taxon>
        <taxon>Meira</taxon>
    </lineage>
</organism>
<evidence type="ECO:0000256" key="9">
    <source>
        <dbReference type="ARBA" id="ARBA00023136"/>
    </source>
</evidence>
<dbReference type="InterPro" id="IPR007992">
    <property type="entry name" value="CybS"/>
</dbReference>
<evidence type="ECO:0000256" key="7">
    <source>
        <dbReference type="ARBA" id="ARBA00022989"/>
    </source>
</evidence>
<evidence type="ECO:0000256" key="5">
    <source>
        <dbReference type="ARBA" id="ARBA00022792"/>
    </source>
</evidence>
<dbReference type="RefSeq" id="XP_025356944.1">
    <property type="nucleotide sequence ID" value="XM_025500217.1"/>
</dbReference>
<dbReference type="GO" id="GO:0020037">
    <property type="term" value="F:heme binding"/>
    <property type="evidence" value="ECO:0007669"/>
    <property type="project" value="TreeGrafter"/>
</dbReference>
<evidence type="ECO:0000256" key="11">
    <source>
        <dbReference type="PIRSR" id="PIRSR607992-2"/>
    </source>
</evidence>
<evidence type="ECO:0000256" key="8">
    <source>
        <dbReference type="ARBA" id="ARBA00023128"/>
    </source>
</evidence>
<sequence>MAALRQGAVNLKLSAVAGSPHLRMMATGARAFSTGRVAPVQNTQSRNAATVAPNAKESYIKGTVNEPTTFPPPHPTHGSYHWAFERAISVALVPLIAVGAVKHGASGILDATLALTLVLHSHIGFTASLDDYLHPRKFPKAGPFASWTLRAATVATLAGIYEFQTNDVGFTELISRVWTA</sequence>
<dbReference type="GO" id="GO:0046872">
    <property type="term" value="F:metal ion binding"/>
    <property type="evidence" value="ECO:0007669"/>
    <property type="project" value="UniProtKB-KW"/>
</dbReference>
<keyword evidence="11" id="KW-0479">Metal-binding</keyword>
<dbReference type="InParanoid" id="A0A316VGC9"/>
<dbReference type="Pfam" id="PF05328">
    <property type="entry name" value="CybS"/>
    <property type="match status" value="1"/>
</dbReference>
<gene>
    <name evidence="13" type="ORF">FA14DRAFT_169617</name>
</gene>
<keyword evidence="9 12" id="KW-0472">Membrane</keyword>
<dbReference type="GeneID" id="37021998"/>
<dbReference type="OrthoDB" id="18577at2759"/>
<evidence type="ECO:0000256" key="10">
    <source>
        <dbReference type="PIRSR" id="PIRSR607992-1"/>
    </source>
</evidence>
<evidence type="ECO:0000256" key="4">
    <source>
        <dbReference type="ARBA" id="ARBA00022692"/>
    </source>
</evidence>
<keyword evidence="11" id="KW-0408">Iron</keyword>
<dbReference type="GO" id="GO:0006099">
    <property type="term" value="P:tricarboxylic acid cycle"/>
    <property type="evidence" value="ECO:0007669"/>
    <property type="project" value="TreeGrafter"/>
</dbReference>
<name>A0A316VGC9_9BASI</name>
<dbReference type="CDD" id="cd03496">
    <property type="entry name" value="SQR_TypeC_CybS"/>
    <property type="match status" value="1"/>
</dbReference>
<keyword evidence="5 12" id="KW-0999">Mitochondrion inner membrane</keyword>
<dbReference type="GO" id="GO:0048039">
    <property type="term" value="F:ubiquinone binding"/>
    <property type="evidence" value="ECO:0007669"/>
    <property type="project" value="TreeGrafter"/>
</dbReference>
<keyword evidence="8 12" id="KW-0496">Mitochondrion</keyword>
<dbReference type="PANTHER" id="PTHR13337:SF2">
    <property type="entry name" value="SUCCINATE DEHYDROGENASE [UBIQUINONE] CYTOCHROME B SMALL SUBUNIT, MITOCHONDRIAL"/>
    <property type="match status" value="1"/>
</dbReference>
<keyword evidence="7" id="KW-1133">Transmembrane helix</keyword>
<feature type="binding site" description="axial binding residue" evidence="11">
    <location>
        <position position="120"/>
    </location>
    <ligand>
        <name>heme b</name>
        <dbReference type="ChEBI" id="CHEBI:60344"/>
        <note>ligand shared with SDHC</note>
    </ligand>
    <ligandPart>
        <name>Fe</name>
        <dbReference type="ChEBI" id="CHEBI:18248"/>
    </ligandPart>
</feature>
<dbReference type="SUPFAM" id="SSF81343">
    <property type="entry name" value="Fumarate reductase respiratory complex transmembrane subunits"/>
    <property type="match status" value="1"/>
</dbReference>
<dbReference type="GO" id="GO:0006121">
    <property type="term" value="P:mitochondrial electron transport, succinate to ubiquinone"/>
    <property type="evidence" value="ECO:0007669"/>
    <property type="project" value="TreeGrafter"/>
</dbReference>
<dbReference type="AlphaFoldDB" id="A0A316VGC9"/>
<evidence type="ECO:0000256" key="3">
    <source>
        <dbReference type="ARBA" id="ARBA00022448"/>
    </source>
</evidence>
<dbReference type="Proteomes" id="UP000245771">
    <property type="component" value="Unassembled WGS sequence"/>
</dbReference>
<keyword evidence="6 12" id="KW-0809">Transit peptide</keyword>
<dbReference type="GO" id="GO:0005743">
    <property type="term" value="C:mitochondrial inner membrane"/>
    <property type="evidence" value="ECO:0007669"/>
    <property type="project" value="UniProtKB-SubCell"/>
</dbReference>
<proteinExistence type="inferred from homology"/>
<dbReference type="InterPro" id="IPR034804">
    <property type="entry name" value="SQR/QFR_C/D"/>
</dbReference>